<dbReference type="AlphaFoldDB" id="A0A8H6MKH1"/>
<evidence type="ECO:0000313" key="2">
    <source>
        <dbReference type="EMBL" id="KAF6793398.1"/>
    </source>
</evidence>
<protein>
    <submittedName>
        <fullName evidence="2">Uncharacterized protein</fullName>
    </submittedName>
</protein>
<keyword evidence="3" id="KW-1185">Reference proteome</keyword>
<accession>A0A8H6MKH1</accession>
<feature type="compositionally biased region" description="Pro residues" evidence="1">
    <location>
        <begin position="76"/>
        <end position="90"/>
    </location>
</feature>
<comment type="caution">
    <text evidence="2">The sequence shown here is derived from an EMBL/GenBank/DDBJ whole genome shotgun (WGS) entry which is preliminary data.</text>
</comment>
<sequence>MVMTNKKRWKGDAGGLIRYVLHRLSGARQGTGSYVIGSAMGRCREQQQLSNSSSAFLQLPPAPALDCTASAHPSPRHPSPSVLPPPPTNPPVLSPAARIRFRFAHLTPVYANSQLFGSTPRLAFLSARLWRRNVFLFFPPTAA</sequence>
<reference evidence="2 3" key="1">
    <citation type="journal article" date="2020" name="Phytopathology">
        <title>Genome Sequence Resources of Colletotrichum truncatum, C. plurivorum, C. musicola, and C. sojae: Four Species Pathogenic to Soybean (Glycine max).</title>
        <authorList>
            <person name="Rogerio F."/>
            <person name="Boufleur T.R."/>
            <person name="Ciampi-Guillardi M."/>
            <person name="Sukno S.A."/>
            <person name="Thon M.R."/>
            <person name="Massola Junior N.S."/>
            <person name="Baroncelli R."/>
        </authorList>
    </citation>
    <scope>NUCLEOTIDE SEQUENCE [LARGE SCALE GENOMIC DNA]</scope>
    <source>
        <strain evidence="2 3">LFN0009</strain>
    </source>
</reference>
<organism evidence="2 3">
    <name type="scientific">Colletotrichum sojae</name>
    <dbReference type="NCBI Taxonomy" id="2175907"/>
    <lineage>
        <taxon>Eukaryota</taxon>
        <taxon>Fungi</taxon>
        <taxon>Dikarya</taxon>
        <taxon>Ascomycota</taxon>
        <taxon>Pezizomycotina</taxon>
        <taxon>Sordariomycetes</taxon>
        <taxon>Hypocreomycetidae</taxon>
        <taxon>Glomerellales</taxon>
        <taxon>Glomerellaceae</taxon>
        <taxon>Colletotrichum</taxon>
        <taxon>Colletotrichum orchidearum species complex</taxon>
    </lineage>
</organism>
<gene>
    <name evidence="2" type="ORF">CSOJ01_13938</name>
</gene>
<evidence type="ECO:0000256" key="1">
    <source>
        <dbReference type="SAM" id="MobiDB-lite"/>
    </source>
</evidence>
<feature type="region of interest" description="Disordered" evidence="1">
    <location>
        <begin position="66"/>
        <end position="90"/>
    </location>
</feature>
<evidence type="ECO:0000313" key="3">
    <source>
        <dbReference type="Proteomes" id="UP000652219"/>
    </source>
</evidence>
<name>A0A8H6MKH1_9PEZI</name>
<proteinExistence type="predicted"/>
<dbReference type="EMBL" id="WIGN01000433">
    <property type="protein sequence ID" value="KAF6793398.1"/>
    <property type="molecule type" value="Genomic_DNA"/>
</dbReference>
<dbReference type="Proteomes" id="UP000652219">
    <property type="component" value="Unassembled WGS sequence"/>
</dbReference>